<protein>
    <submittedName>
        <fullName evidence="1">Uncharacterized protein</fullName>
    </submittedName>
</protein>
<reference evidence="1 2" key="1">
    <citation type="submission" date="2023-12" db="EMBL/GenBank/DDBJ databases">
        <title>Description of new species of Mycobacterium terrae complex isolated from sewage at the Sao Paulo Zoological Park Foundation in Brazil.</title>
        <authorList>
            <person name="Romagnoli C.L."/>
            <person name="Conceicao E.C."/>
            <person name="Machado E."/>
            <person name="Barreto L.B.P.F."/>
            <person name="Sharma A."/>
            <person name="Silva N.M."/>
            <person name="Marques L.E."/>
            <person name="Juliana M.A."/>
            <person name="Lourenco M.C.S."/>
            <person name="Digiampietri L.A."/>
            <person name="Suffys P.N."/>
            <person name="Viana-Niero C."/>
        </authorList>
    </citation>
    <scope>NUCLEOTIDE SEQUENCE [LARGE SCALE GENOMIC DNA]</scope>
    <source>
        <strain evidence="1 2">MYC123</strain>
    </source>
</reference>
<gene>
    <name evidence="1" type="ORF">KV112_16145</name>
</gene>
<organism evidence="1 2">
    <name type="scientific">[Mycobacterium] zoologicum</name>
    <dbReference type="NCBI Taxonomy" id="2872311"/>
    <lineage>
        <taxon>Bacteria</taxon>
        <taxon>Bacillati</taxon>
        <taxon>Actinomycetota</taxon>
        <taxon>Actinomycetes</taxon>
        <taxon>Mycobacteriales</taxon>
        <taxon>Mycobacteriaceae</taxon>
        <taxon>Mycolicibacter</taxon>
    </lineage>
</organism>
<evidence type="ECO:0000313" key="2">
    <source>
        <dbReference type="Proteomes" id="UP001299046"/>
    </source>
</evidence>
<dbReference type="Proteomes" id="UP001299046">
    <property type="component" value="Unassembled WGS sequence"/>
</dbReference>
<comment type="caution">
    <text evidence="1">The sequence shown here is derived from an EMBL/GenBank/DDBJ whole genome shotgun (WGS) entry which is preliminary data.</text>
</comment>
<keyword evidence="2" id="KW-1185">Reference proteome</keyword>
<accession>A0ABU5YMF5</accession>
<proteinExistence type="predicted"/>
<evidence type="ECO:0000313" key="1">
    <source>
        <dbReference type="EMBL" id="MEB3051252.1"/>
    </source>
</evidence>
<dbReference type="EMBL" id="JAYJJT010000019">
    <property type="protein sequence ID" value="MEB3051252.1"/>
    <property type="molecule type" value="Genomic_DNA"/>
</dbReference>
<name>A0ABU5YMF5_9MYCO</name>
<dbReference type="RefSeq" id="WP_329786715.1">
    <property type="nucleotide sequence ID" value="NZ_JAYJJS010000028.1"/>
</dbReference>
<sequence length="46" mass="5030">MTAFDLSVGSDLEFSIGPQRDAVCRRDGSSVPLWGTTEFLEGRLDP</sequence>